<evidence type="ECO:0000313" key="1">
    <source>
        <dbReference type="EMBL" id="KAI4870065.1"/>
    </source>
</evidence>
<sequence>MSLHRWSLARRALTREKSKETESSQHSNFSTVHISNPGARRRTNLSSVFASLFDEDENRQDTSTTNGSLSRKGSQPLSVRVNNIAIPANLEFVKFRDGPRRRPDTPIIPTPKRGRSTQSSYEQDGAPDEAQTTIPPREGNPYASSAEDDPRYNKSPPSLSRVRSASSSYPSEGLRSSPDLSRSPQLNTWTEGFQSELSRYGTYQAQEVSSNSTVSTDNVPARNGRVGQCLMEELAAAGGISDTDTGTASKDCTSKPALSDINSVESLQGHDKPAEAIRGRTLVAQTHQEAQGSPLPQEDALHMLDGHRSSTSAIRGSFPDLRSFAPNGSSEDYFSYGFSNMGSMDRLRPSTETGATHFAKVHRLSQENPYNTMPASVSVERCPRGTVTFITPHPENSQVDGTHFAASSVSSASVVQRIHSFKLKKWIKKVCIRTKVRFDNAIRLEASSKAPSGKKSKFRKSLRPKKRGGARKAKSKSKSAKAYWPPPKASKKAKKSLMKEDEGKAHRFLRSLKTRRSMQLPEQDQQHEGHRRVQSCPP</sequence>
<name>A0ACB9ZGW9_9PEZI</name>
<gene>
    <name evidence="1" type="ORF">F4820DRAFT_319938</name>
</gene>
<keyword evidence="2" id="KW-1185">Reference proteome</keyword>
<dbReference type="Proteomes" id="UP001497700">
    <property type="component" value="Unassembled WGS sequence"/>
</dbReference>
<dbReference type="EMBL" id="MU393426">
    <property type="protein sequence ID" value="KAI4870065.1"/>
    <property type="molecule type" value="Genomic_DNA"/>
</dbReference>
<proteinExistence type="predicted"/>
<reference evidence="1 2" key="1">
    <citation type="journal article" date="2022" name="New Phytol.">
        <title>Ecological generalism drives hyperdiversity of secondary metabolite gene clusters in xylarialean endophytes.</title>
        <authorList>
            <person name="Franco M.E.E."/>
            <person name="Wisecaver J.H."/>
            <person name="Arnold A.E."/>
            <person name="Ju Y.M."/>
            <person name="Slot J.C."/>
            <person name="Ahrendt S."/>
            <person name="Moore L.P."/>
            <person name="Eastman K.E."/>
            <person name="Scott K."/>
            <person name="Konkel Z."/>
            <person name="Mondo S.J."/>
            <person name="Kuo A."/>
            <person name="Hayes R.D."/>
            <person name="Haridas S."/>
            <person name="Andreopoulos B."/>
            <person name="Riley R."/>
            <person name="LaButti K."/>
            <person name="Pangilinan J."/>
            <person name="Lipzen A."/>
            <person name="Amirebrahimi M."/>
            <person name="Yan J."/>
            <person name="Adam C."/>
            <person name="Keymanesh K."/>
            <person name="Ng V."/>
            <person name="Louie K."/>
            <person name="Northen T."/>
            <person name="Drula E."/>
            <person name="Henrissat B."/>
            <person name="Hsieh H.M."/>
            <person name="Youens-Clark K."/>
            <person name="Lutzoni F."/>
            <person name="Miadlikowska J."/>
            <person name="Eastwood D.C."/>
            <person name="Hamelin R.C."/>
            <person name="Grigoriev I.V."/>
            <person name="U'Ren J.M."/>
        </authorList>
    </citation>
    <scope>NUCLEOTIDE SEQUENCE [LARGE SCALE GENOMIC DNA]</scope>
    <source>
        <strain evidence="1 2">CBS 119005</strain>
    </source>
</reference>
<evidence type="ECO:0000313" key="2">
    <source>
        <dbReference type="Proteomes" id="UP001497700"/>
    </source>
</evidence>
<comment type="caution">
    <text evidence="1">The sequence shown here is derived from an EMBL/GenBank/DDBJ whole genome shotgun (WGS) entry which is preliminary data.</text>
</comment>
<organism evidence="1 2">
    <name type="scientific">Hypoxylon rubiginosum</name>
    <dbReference type="NCBI Taxonomy" id="110542"/>
    <lineage>
        <taxon>Eukaryota</taxon>
        <taxon>Fungi</taxon>
        <taxon>Dikarya</taxon>
        <taxon>Ascomycota</taxon>
        <taxon>Pezizomycotina</taxon>
        <taxon>Sordariomycetes</taxon>
        <taxon>Xylariomycetidae</taxon>
        <taxon>Xylariales</taxon>
        <taxon>Hypoxylaceae</taxon>
        <taxon>Hypoxylon</taxon>
    </lineage>
</organism>
<protein>
    <submittedName>
        <fullName evidence="1">Uncharacterized protein</fullName>
    </submittedName>
</protein>
<accession>A0ACB9ZGW9</accession>